<dbReference type="Gene3D" id="3.90.1570.10">
    <property type="entry name" value="tt1808, chain A"/>
    <property type="match status" value="1"/>
</dbReference>
<dbReference type="HOGENOM" id="CLU_076312_0_2_9"/>
<dbReference type="CDD" id="cd06260">
    <property type="entry name" value="DUF820-like"/>
    <property type="match status" value="1"/>
</dbReference>
<keyword evidence="3" id="KW-1185">Reference proteome</keyword>
<dbReference type="OrthoDB" id="9798254at2"/>
<accession>Q0AYY2</accession>
<dbReference type="eggNOG" id="COG4636">
    <property type="taxonomic scope" value="Bacteria"/>
</dbReference>
<evidence type="ECO:0000313" key="2">
    <source>
        <dbReference type="EMBL" id="ABI68072.1"/>
    </source>
</evidence>
<sequence length="202" mass="23290">MYPTGLGGDIVNVSSKKRKEKYTYADYLNWPDGERWEIIGGKPYLMSPAPSRQHQQILGALFAKIYNYLEDKACQVYPAPFDVRLSQENNNDDEIDTVVQPDIVVVCDEKKLDNKGCKGAPDIIIEIISQSTAKKDLNEKFNLYERCGVKEYWVIFPWEKTVDIYCLNQNYHYEKTSTYFAGDTLKSDLFPGWEIDLASVFK</sequence>
<dbReference type="KEGG" id="swo:Swol_0750"/>
<dbReference type="InterPro" id="IPR011335">
    <property type="entry name" value="Restrct_endonuc-II-like"/>
</dbReference>
<dbReference type="PANTHER" id="PTHR36558:SF1">
    <property type="entry name" value="RESTRICTION ENDONUCLEASE DOMAIN-CONTAINING PROTEIN-RELATED"/>
    <property type="match status" value="1"/>
</dbReference>
<dbReference type="PANTHER" id="PTHR36558">
    <property type="entry name" value="GLR1098 PROTEIN"/>
    <property type="match status" value="1"/>
</dbReference>
<dbReference type="Pfam" id="PF05685">
    <property type="entry name" value="Uma2"/>
    <property type="match status" value="1"/>
</dbReference>
<name>Q0AYY2_SYNWW</name>
<dbReference type="SUPFAM" id="SSF52980">
    <property type="entry name" value="Restriction endonuclease-like"/>
    <property type="match status" value="1"/>
</dbReference>
<evidence type="ECO:0000313" key="3">
    <source>
        <dbReference type="Proteomes" id="UP000001968"/>
    </source>
</evidence>
<feature type="domain" description="Putative restriction endonuclease" evidence="1">
    <location>
        <begin position="25"/>
        <end position="197"/>
    </location>
</feature>
<proteinExistence type="predicted"/>
<dbReference type="InterPro" id="IPR012296">
    <property type="entry name" value="Nuclease_put_TT1808"/>
</dbReference>
<dbReference type="InterPro" id="IPR008538">
    <property type="entry name" value="Uma2"/>
</dbReference>
<organism evidence="2 3">
    <name type="scientific">Syntrophomonas wolfei subsp. wolfei (strain DSM 2245B / Goettingen)</name>
    <dbReference type="NCBI Taxonomy" id="335541"/>
    <lineage>
        <taxon>Bacteria</taxon>
        <taxon>Bacillati</taxon>
        <taxon>Bacillota</taxon>
        <taxon>Clostridia</taxon>
        <taxon>Eubacteriales</taxon>
        <taxon>Syntrophomonadaceae</taxon>
        <taxon>Syntrophomonas</taxon>
    </lineage>
</organism>
<dbReference type="EMBL" id="CP000448">
    <property type="protein sequence ID" value="ABI68072.1"/>
    <property type="molecule type" value="Genomic_DNA"/>
</dbReference>
<gene>
    <name evidence="2" type="ordered locus">Swol_0750</name>
</gene>
<reference evidence="3" key="1">
    <citation type="journal article" date="2010" name="Environ. Microbiol.">
        <title>The genome of Syntrophomonas wolfei: new insights into syntrophic metabolism and biohydrogen production.</title>
        <authorList>
            <person name="Sieber J.R."/>
            <person name="Sims D.R."/>
            <person name="Han C."/>
            <person name="Kim E."/>
            <person name="Lykidis A."/>
            <person name="Lapidus A.L."/>
            <person name="McDonnald E."/>
            <person name="Rohlin L."/>
            <person name="Culley D.E."/>
            <person name="Gunsalus R."/>
            <person name="McInerney M.J."/>
        </authorList>
    </citation>
    <scope>NUCLEOTIDE SEQUENCE [LARGE SCALE GENOMIC DNA]</scope>
    <source>
        <strain evidence="3">DSM 2245B / Goettingen</strain>
    </source>
</reference>
<dbReference type="AlphaFoldDB" id="Q0AYY2"/>
<evidence type="ECO:0000259" key="1">
    <source>
        <dbReference type="Pfam" id="PF05685"/>
    </source>
</evidence>
<dbReference type="STRING" id="335541.Swol_0750"/>
<dbReference type="Proteomes" id="UP000001968">
    <property type="component" value="Chromosome"/>
</dbReference>
<protein>
    <recommendedName>
        <fullName evidence="1">Putative restriction endonuclease domain-containing protein</fullName>
    </recommendedName>
</protein>